<dbReference type="AlphaFoldDB" id="M3H0Q6"/>
<dbReference type="PATRIC" id="fig|1073353.3.peg.445"/>
<evidence type="ECO:0008006" key="4">
    <source>
        <dbReference type="Google" id="ProtNLM"/>
    </source>
</evidence>
<dbReference type="RefSeq" id="WP_002950764.1">
    <property type="nucleotide sequence ID" value="NZ_AOTD01000047.1"/>
</dbReference>
<reference evidence="2 3" key="1">
    <citation type="submission" date="2013-02" db="EMBL/GenBank/DDBJ databases">
        <title>Co-occurrence of anaerobic bacteria in colorectal carcinomas.</title>
        <authorList>
            <person name="Holt R.A."/>
            <person name="Warren R.L."/>
            <person name="Allen-Vercoe E."/>
            <person name="Pleasance S."/>
            <person name="Freeman D.J."/>
            <person name="Watson P."/>
            <person name="Moore R."/>
            <person name="Cochrane K."/>
        </authorList>
    </citation>
    <scope>NUCLEOTIDE SEQUENCE [LARGE SCALE GENOMIC DNA]</scope>
    <source>
        <strain evidence="2 3">CC57C</strain>
    </source>
</reference>
<name>M3H0Q6_9BACT</name>
<dbReference type="STRING" id="1073353.H740_02097"/>
<gene>
    <name evidence="2" type="ORF">H740_02097</name>
</gene>
<keyword evidence="1" id="KW-0732">Signal</keyword>
<dbReference type="Proteomes" id="UP000011782">
    <property type="component" value="Unassembled WGS sequence"/>
</dbReference>
<dbReference type="OrthoDB" id="5352852at2"/>
<feature type="signal peptide" evidence="1">
    <location>
        <begin position="1"/>
        <end position="17"/>
    </location>
</feature>
<evidence type="ECO:0000256" key="1">
    <source>
        <dbReference type="SAM" id="SignalP"/>
    </source>
</evidence>
<comment type="caution">
    <text evidence="2">The sequence shown here is derived from an EMBL/GenBank/DDBJ whole genome shotgun (WGS) entry which is preliminary data.</text>
</comment>
<evidence type="ECO:0000313" key="2">
    <source>
        <dbReference type="EMBL" id="EMG31285.1"/>
    </source>
</evidence>
<accession>M3H0Q6</accession>
<sequence>MKKFAVIFMILTQILFASNLSEPGLEIFFDENATSKQIDAGLDQILDFLSQNPHRINDEYGEFDDRLFSPFIYNLKIIKTGKFDFERIEKALKFKPDLNYKFMIFTPIDAVIALGINPDGKYKFDQKETIRLIDLLLANGADIGSPELLHLACNAEAFEIFSPLLSKGARGNKETMLCVAGGIAIFMGQNGAPPIANAPLDPKIRQFAKTSKFTEFYSDKMRYLEELLKFKPLSEFEAKELEIFTKLAAILDSEDMVKFLLKNGVCKDEKLRTSCENLKKYATRYDAKESLKLINEVR</sequence>
<feature type="chain" id="PRO_5004034405" description="Ankyrin repeat-containing protein" evidence="1">
    <location>
        <begin position="18"/>
        <end position="298"/>
    </location>
</feature>
<protein>
    <recommendedName>
        <fullName evidence="4">Ankyrin repeat-containing protein</fullName>
    </recommendedName>
</protein>
<dbReference type="SUPFAM" id="SSF140860">
    <property type="entry name" value="Pseudo ankyrin repeat-like"/>
    <property type="match status" value="1"/>
</dbReference>
<evidence type="ECO:0000313" key="3">
    <source>
        <dbReference type="Proteomes" id="UP000011782"/>
    </source>
</evidence>
<organism evidence="2 3">
    <name type="scientific">Campylobacter showae CC57C</name>
    <dbReference type="NCBI Taxonomy" id="1073353"/>
    <lineage>
        <taxon>Bacteria</taxon>
        <taxon>Pseudomonadati</taxon>
        <taxon>Campylobacterota</taxon>
        <taxon>Epsilonproteobacteria</taxon>
        <taxon>Campylobacterales</taxon>
        <taxon>Campylobacteraceae</taxon>
        <taxon>Campylobacter</taxon>
    </lineage>
</organism>
<dbReference type="EMBL" id="AOTD01000047">
    <property type="protein sequence ID" value="EMG31285.1"/>
    <property type="molecule type" value="Genomic_DNA"/>
</dbReference>
<proteinExistence type="predicted"/>